<proteinExistence type="predicted"/>
<keyword evidence="2" id="KW-1185">Reference proteome</keyword>
<accession>F0YNN5</accession>
<name>F0YNN5_AURAN</name>
<dbReference type="InParanoid" id="F0YNN5"/>
<sequence length="356" mass="37880">MPIKKKEKVRVIATNYPVDGDDVSDMSDEEEDLSSDPHFEDAALEVVGAGASREAAAFASGLGALKIPTSVTGDLQECELVGLKSVLFVQTMWSPTLLASLGETVSQHGASFAECVLETDDLGVARVRAVAKKKATVRTPLTKLELAALCYDLKEALAEFNPTPLPLGSIEEELHSLGVVSTDPRAATRASASAMDDSGYSDARGMDDSWHHFAARAAPLAVEGAGAAQRVTTPTSVDGVIEDDGRSRLHIVCTSSPTILQSLGDVAARHDVGFAECRSETDDLGVTRLRAEFKQRGGAPLTKLELAVIAFELKEALAQFRPAPLPRESLEESLGIVPALAPDPLLSRKRRPSPWS</sequence>
<organism evidence="2">
    <name type="scientific">Aureococcus anophagefferens</name>
    <name type="common">Harmful bloom alga</name>
    <dbReference type="NCBI Taxonomy" id="44056"/>
    <lineage>
        <taxon>Eukaryota</taxon>
        <taxon>Sar</taxon>
        <taxon>Stramenopiles</taxon>
        <taxon>Ochrophyta</taxon>
        <taxon>Pelagophyceae</taxon>
        <taxon>Pelagomonadales</taxon>
        <taxon>Pelagomonadaceae</taxon>
        <taxon>Aureococcus</taxon>
    </lineage>
</organism>
<dbReference type="EMBL" id="GL833179">
    <property type="protein sequence ID" value="EGB03279.1"/>
    <property type="molecule type" value="Genomic_DNA"/>
</dbReference>
<dbReference type="KEGG" id="aaf:AURANDRAFT_72772"/>
<dbReference type="GeneID" id="20228870"/>
<gene>
    <name evidence="1" type="ORF">AURANDRAFT_72772</name>
</gene>
<dbReference type="Proteomes" id="UP000002729">
    <property type="component" value="Unassembled WGS sequence"/>
</dbReference>
<protein>
    <submittedName>
        <fullName evidence="1">Uncharacterized protein</fullName>
    </submittedName>
</protein>
<evidence type="ECO:0000313" key="1">
    <source>
        <dbReference type="EMBL" id="EGB03279.1"/>
    </source>
</evidence>
<dbReference type="AlphaFoldDB" id="F0YNN5"/>
<dbReference type="RefSeq" id="XP_009042040.1">
    <property type="nucleotide sequence ID" value="XM_009043792.1"/>
</dbReference>
<evidence type="ECO:0000313" key="2">
    <source>
        <dbReference type="Proteomes" id="UP000002729"/>
    </source>
</evidence>
<reference evidence="1 2" key="1">
    <citation type="journal article" date="2011" name="Proc. Natl. Acad. Sci. U.S.A.">
        <title>Niche of harmful alga Aureococcus anophagefferens revealed through ecogenomics.</title>
        <authorList>
            <person name="Gobler C.J."/>
            <person name="Berry D.L."/>
            <person name="Dyhrman S.T."/>
            <person name="Wilhelm S.W."/>
            <person name="Salamov A."/>
            <person name="Lobanov A.V."/>
            <person name="Zhang Y."/>
            <person name="Collier J.L."/>
            <person name="Wurch L.L."/>
            <person name="Kustka A.B."/>
            <person name="Dill B.D."/>
            <person name="Shah M."/>
            <person name="VerBerkmoes N.C."/>
            <person name="Kuo A."/>
            <person name="Terry A."/>
            <person name="Pangilinan J."/>
            <person name="Lindquist E.A."/>
            <person name="Lucas S."/>
            <person name="Paulsen I.T."/>
            <person name="Hattenrath-Lehmann T.K."/>
            <person name="Talmage S.C."/>
            <person name="Walker E.A."/>
            <person name="Koch F."/>
            <person name="Burson A.M."/>
            <person name="Marcoval M.A."/>
            <person name="Tang Y.Z."/>
            <person name="Lecleir G.R."/>
            <person name="Coyne K.J."/>
            <person name="Berg G.M."/>
            <person name="Bertrand E.M."/>
            <person name="Saito M.A."/>
            <person name="Gladyshev V.N."/>
            <person name="Grigoriev I.V."/>
        </authorList>
    </citation>
    <scope>NUCLEOTIDE SEQUENCE [LARGE SCALE GENOMIC DNA]</scope>
    <source>
        <strain evidence="2">CCMP 1984</strain>
    </source>
</reference>